<reference evidence="12 14" key="1">
    <citation type="submission" date="2015-10" db="EMBL/GenBank/DDBJ databases">
        <title>Draft genome of Bosea thiooxidans.</title>
        <authorList>
            <person name="Wang X."/>
        </authorList>
    </citation>
    <scope>NUCLEOTIDE SEQUENCE [LARGE SCALE GENOMIC DNA]</scope>
    <source>
        <strain evidence="12 14">CGMCC 9174</strain>
    </source>
</reference>
<evidence type="ECO:0000256" key="11">
    <source>
        <dbReference type="HAMAP-Rule" id="MF_00228"/>
    </source>
</evidence>
<dbReference type="GO" id="GO:0009229">
    <property type="term" value="P:thiamine diphosphate biosynthetic process"/>
    <property type="evidence" value="ECO:0007669"/>
    <property type="project" value="UniProtKB-UniRule"/>
</dbReference>
<dbReference type="AlphaFoldDB" id="A0A0Q3IAX5"/>
<feature type="binding site" evidence="11">
    <location>
        <position position="127"/>
    </location>
    <ligand>
        <name>ATP</name>
        <dbReference type="ChEBI" id="CHEBI:30616"/>
    </ligand>
</feature>
<comment type="similarity">
    <text evidence="11">Belongs to the Thz kinase family.</text>
</comment>
<sequence length="249" mass="25508">MSGMNDSFDAARVASILARVAKRRPRIHCLTNTVAQNVTANMLLAFGAVPSMASHPEEVAAVAAGAGAILVNLGTLSPEGERAIPKLLAIARERDIPLVLDPVFVELSPLRLRLAEEVLKQPGVIVRGNAAEMAALDAVMQSAGGVLRVTTGRIDRIEGGERVLSVAHGHEWMARVTGLGCASSALVAACRAVEPDAAIAAAAALTAYGIAGEIAAERAAGPGSFAMHLIDALAGLDEAALRARMGSAA</sequence>
<dbReference type="Proteomes" id="UP000190130">
    <property type="component" value="Unassembled WGS sequence"/>
</dbReference>
<dbReference type="UniPathway" id="UPA00060">
    <property type="reaction ID" value="UER00139"/>
</dbReference>
<dbReference type="EC" id="2.7.1.50" evidence="11"/>
<dbReference type="InterPro" id="IPR000417">
    <property type="entry name" value="Hyethyz_kinase"/>
</dbReference>
<comment type="cofactor">
    <cofactor evidence="2 11">
        <name>Mg(2+)</name>
        <dbReference type="ChEBI" id="CHEBI:18420"/>
    </cofactor>
</comment>
<evidence type="ECO:0000256" key="1">
    <source>
        <dbReference type="ARBA" id="ARBA00001771"/>
    </source>
</evidence>
<feature type="binding site" evidence="11">
    <location>
        <position position="178"/>
    </location>
    <ligand>
        <name>substrate</name>
    </ligand>
</feature>
<keyword evidence="9 11" id="KW-0460">Magnesium</keyword>
<dbReference type="SUPFAM" id="SSF53613">
    <property type="entry name" value="Ribokinase-like"/>
    <property type="match status" value="1"/>
</dbReference>
<dbReference type="OrthoDB" id="8909021at2"/>
<evidence type="ECO:0000256" key="8">
    <source>
        <dbReference type="ARBA" id="ARBA00022840"/>
    </source>
</evidence>
<evidence type="ECO:0000256" key="9">
    <source>
        <dbReference type="ARBA" id="ARBA00022842"/>
    </source>
</evidence>
<feature type="binding site" evidence="11">
    <location>
        <position position="52"/>
    </location>
    <ligand>
        <name>substrate</name>
    </ligand>
</feature>
<evidence type="ECO:0000256" key="5">
    <source>
        <dbReference type="ARBA" id="ARBA00022723"/>
    </source>
</evidence>
<organism evidence="12 14">
    <name type="scientific">Bosea thiooxidans</name>
    <dbReference type="NCBI Taxonomy" id="53254"/>
    <lineage>
        <taxon>Bacteria</taxon>
        <taxon>Pseudomonadati</taxon>
        <taxon>Pseudomonadota</taxon>
        <taxon>Alphaproteobacteria</taxon>
        <taxon>Hyphomicrobiales</taxon>
        <taxon>Boseaceae</taxon>
        <taxon>Bosea</taxon>
    </lineage>
</organism>
<dbReference type="GO" id="GO:0005524">
    <property type="term" value="F:ATP binding"/>
    <property type="evidence" value="ECO:0007669"/>
    <property type="project" value="UniProtKB-UniRule"/>
</dbReference>
<dbReference type="STRING" id="53254.SAMN05660750_02736"/>
<evidence type="ECO:0000256" key="2">
    <source>
        <dbReference type="ARBA" id="ARBA00001946"/>
    </source>
</evidence>
<keyword evidence="10 11" id="KW-0784">Thiamine biosynthesis</keyword>
<name>A0A0Q3IAX5_9HYPH</name>
<comment type="pathway">
    <text evidence="3 11">Cofactor biosynthesis; thiamine diphosphate biosynthesis; 4-methyl-5-(2-phosphoethyl)-thiazole from 5-(2-hydroxyethyl)-4-methylthiazole: step 1/1.</text>
</comment>
<keyword evidence="6 11" id="KW-0547">Nucleotide-binding</keyword>
<dbReference type="PIRSF" id="PIRSF000513">
    <property type="entry name" value="Thz_kinase"/>
    <property type="match status" value="1"/>
</dbReference>
<evidence type="ECO:0000256" key="4">
    <source>
        <dbReference type="ARBA" id="ARBA00022679"/>
    </source>
</evidence>
<dbReference type="HAMAP" id="MF_00228">
    <property type="entry name" value="Thz_kinase"/>
    <property type="match status" value="1"/>
</dbReference>
<proteinExistence type="inferred from homology"/>
<evidence type="ECO:0000313" key="15">
    <source>
        <dbReference type="Proteomes" id="UP000190130"/>
    </source>
</evidence>
<dbReference type="Gene3D" id="3.40.1190.20">
    <property type="match status" value="2"/>
</dbReference>
<dbReference type="GO" id="GO:0009228">
    <property type="term" value="P:thiamine biosynthetic process"/>
    <property type="evidence" value="ECO:0007669"/>
    <property type="project" value="UniProtKB-KW"/>
</dbReference>
<dbReference type="EMBL" id="LMAR01000007">
    <property type="protein sequence ID" value="KQK32103.1"/>
    <property type="molecule type" value="Genomic_DNA"/>
</dbReference>
<protein>
    <recommendedName>
        <fullName evidence="11">Hydroxyethylthiazole kinase</fullName>
        <ecNumber evidence="11">2.7.1.50</ecNumber>
    </recommendedName>
    <alternativeName>
        <fullName evidence="11">4-methyl-5-beta-hydroxyethylthiazole kinase</fullName>
        <shortName evidence="11">TH kinase</shortName>
        <shortName evidence="11">Thz kinase</shortName>
    </alternativeName>
</protein>
<dbReference type="Pfam" id="PF02110">
    <property type="entry name" value="HK"/>
    <property type="match status" value="1"/>
</dbReference>
<accession>A0A0Q3IAX5</accession>
<feature type="binding site" evidence="11">
    <location>
        <position position="151"/>
    </location>
    <ligand>
        <name>ATP</name>
        <dbReference type="ChEBI" id="CHEBI:30616"/>
    </ligand>
</feature>
<reference evidence="13 15" key="2">
    <citation type="submission" date="2017-02" db="EMBL/GenBank/DDBJ databases">
        <authorList>
            <person name="Peterson S.W."/>
        </authorList>
    </citation>
    <scope>NUCLEOTIDE SEQUENCE [LARGE SCALE GENOMIC DNA]</scope>
    <source>
        <strain evidence="13 15">DSM 9653</strain>
    </source>
</reference>
<dbReference type="Proteomes" id="UP000051562">
    <property type="component" value="Unassembled WGS sequence"/>
</dbReference>
<dbReference type="InterPro" id="IPR029056">
    <property type="entry name" value="Ribokinase-like"/>
</dbReference>
<evidence type="ECO:0000256" key="10">
    <source>
        <dbReference type="ARBA" id="ARBA00022977"/>
    </source>
</evidence>
<dbReference type="GO" id="GO:0000287">
    <property type="term" value="F:magnesium ion binding"/>
    <property type="evidence" value="ECO:0007669"/>
    <property type="project" value="UniProtKB-UniRule"/>
</dbReference>
<evidence type="ECO:0000313" key="14">
    <source>
        <dbReference type="Proteomes" id="UP000051562"/>
    </source>
</evidence>
<evidence type="ECO:0000256" key="3">
    <source>
        <dbReference type="ARBA" id="ARBA00004868"/>
    </source>
</evidence>
<dbReference type="EMBL" id="FUYX01000006">
    <property type="protein sequence ID" value="SKB86312.1"/>
    <property type="molecule type" value="Genomic_DNA"/>
</dbReference>
<keyword evidence="8 11" id="KW-0067">ATP-binding</keyword>
<keyword evidence="4 11" id="KW-0808">Transferase</keyword>
<evidence type="ECO:0000256" key="7">
    <source>
        <dbReference type="ARBA" id="ARBA00022777"/>
    </source>
</evidence>
<evidence type="ECO:0000313" key="12">
    <source>
        <dbReference type="EMBL" id="KQK32103.1"/>
    </source>
</evidence>
<comment type="catalytic activity">
    <reaction evidence="1 11">
        <text>5-(2-hydroxyethyl)-4-methylthiazole + ATP = 4-methyl-5-(2-phosphooxyethyl)-thiazole + ADP + H(+)</text>
        <dbReference type="Rhea" id="RHEA:24212"/>
        <dbReference type="ChEBI" id="CHEBI:15378"/>
        <dbReference type="ChEBI" id="CHEBI:17957"/>
        <dbReference type="ChEBI" id="CHEBI:30616"/>
        <dbReference type="ChEBI" id="CHEBI:58296"/>
        <dbReference type="ChEBI" id="CHEBI:456216"/>
        <dbReference type="EC" id="2.7.1.50"/>
    </reaction>
</comment>
<comment type="function">
    <text evidence="11">Catalyzes the phosphorylation of the hydroxyl group of 4-methyl-5-beta-hydroxyethylthiazole (THZ).</text>
</comment>
<gene>
    <name evidence="11" type="primary">thiM</name>
    <name evidence="12" type="ORF">ARD30_08105</name>
    <name evidence="13" type="ORF">SAMN05660750_02736</name>
</gene>
<keyword evidence="7 11" id="KW-0418">Kinase</keyword>
<dbReference type="GO" id="GO:0004417">
    <property type="term" value="F:hydroxyethylthiazole kinase activity"/>
    <property type="evidence" value="ECO:0007669"/>
    <property type="project" value="UniProtKB-UniRule"/>
</dbReference>
<keyword evidence="14" id="KW-1185">Reference proteome</keyword>
<keyword evidence="5 11" id="KW-0479">Metal-binding</keyword>
<dbReference type="PRINTS" id="PR01099">
    <property type="entry name" value="HYETHTZKNASE"/>
</dbReference>
<evidence type="ECO:0000313" key="13">
    <source>
        <dbReference type="EMBL" id="SKB86312.1"/>
    </source>
</evidence>
<evidence type="ECO:0000256" key="6">
    <source>
        <dbReference type="ARBA" id="ARBA00022741"/>
    </source>
</evidence>